<keyword evidence="6 7" id="KW-0804">Transcription</keyword>
<comment type="subunit">
    <text evidence="2">Interacts transiently with the RNA polymerase catalytic core formed by RpoA, RpoB, RpoC and RpoZ (2 alpha, 1 beta, 1 beta' and 1 omega subunit) to form the RNA polymerase holoenzyme that can initiate transcription.</text>
</comment>
<dbReference type="InterPro" id="IPR032710">
    <property type="entry name" value="NTF2-like_dom_sf"/>
</dbReference>
<dbReference type="RefSeq" id="WP_344892504.1">
    <property type="nucleotide sequence ID" value="NZ_BAAAWD010000006.1"/>
</dbReference>
<organism evidence="12 13">
    <name type="scientific">Streptosporangium longisporum</name>
    <dbReference type="NCBI Taxonomy" id="46187"/>
    <lineage>
        <taxon>Bacteria</taxon>
        <taxon>Bacillati</taxon>
        <taxon>Actinomycetota</taxon>
        <taxon>Actinomycetes</taxon>
        <taxon>Streptosporangiales</taxon>
        <taxon>Streptosporangiaceae</taxon>
        <taxon>Streptosporangium</taxon>
    </lineage>
</organism>
<evidence type="ECO:0000256" key="6">
    <source>
        <dbReference type="ARBA" id="ARBA00023163"/>
    </source>
</evidence>
<feature type="region of interest" description="Disordered" evidence="8">
    <location>
        <begin position="239"/>
        <end position="279"/>
    </location>
</feature>
<dbReference type="InterPro" id="IPR000838">
    <property type="entry name" value="RNA_pol_sigma70_ECF_CS"/>
</dbReference>
<dbReference type="InterPro" id="IPR013325">
    <property type="entry name" value="RNA_pol_sigma_r2"/>
</dbReference>
<dbReference type="SUPFAM" id="SSF88659">
    <property type="entry name" value="Sigma3 and sigma4 domains of RNA polymerase sigma factors"/>
    <property type="match status" value="1"/>
</dbReference>
<sequence length="485" mass="52754">MTGNCLACGRPIESGGGPGRAAAYCSQACRQRAYRGRRRPAGVPVGELIDELRDGLRRLRPDPPLAFHTDVEALSSRFARLRWLARQARQDSAGPAVVVAGADGSVAGADTDTDAGAGAGAGDIDGAGRADRTAEADNAGRAGQTDQVESVTLDGVTKSGGDDTFTVLIEKHRDELRVHCYRLLGSYDEAEDLTQEAFLRAWQAREGLEDVVNVRAWLYRIATNVCLDFLRRHDRRATSYEPVPGVDSGGGPPPPRLPWLQPFPDDRLPEIPEPQHEPDGQVMASETLELVFLTAIQTLPPRQRAAVILRDIARWSAQETADLLGGSLASANSAVQRGRSALREALPGRREDWSARRPSAEDQALLRRYMEAAARADIDAMVDLVRADAVLTMPPNPFWFTTRDALLAFVGPNMDPASPTFAGYWRHLPVRANGQPAVAGYLQRPGTSVFRAQTIDVLRIEEGRIAEITTFEPHLFAAFGLPMTL</sequence>
<feature type="compositionally biased region" description="Basic and acidic residues" evidence="8">
    <location>
        <begin position="264"/>
        <end position="279"/>
    </location>
</feature>
<gene>
    <name evidence="12" type="ORF">GCM10017559_23430</name>
</gene>
<dbReference type="InterPro" id="IPR013249">
    <property type="entry name" value="RNA_pol_sigma70_r4_t2"/>
</dbReference>
<feature type="domain" description="RNA polymerase sigma-70 region 2" evidence="9">
    <location>
        <begin position="168"/>
        <end position="236"/>
    </location>
</feature>
<dbReference type="SUPFAM" id="SSF88946">
    <property type="entry name" value="Sigma2 domain of RNA polymerase sigma factors"/>
    <property type="match status" value="1"/>
</dbReference>
<evidence type="ECO:0000259" key="11">
    <source>
        <dbReference type="Pfam" id="PF12680"/>
    </source>
</evidence>
<accession>A0ABN3XVW2</accession>
<name>A0ABN3XVW2_9ACTN</name>
<evidence type="ECO:0000259" key="9">
    <source>
        <dbReference type="Pfam" id="PF04542"/>
    </source>
</evidence>
<keyword evidence="5 7" id="KW-0238">DNA-binding</keyword>
<dbReference type="PANTHER" id="PTHR43133:SF65">
    <property type="entry name" value="ECF RNA POLYMERASE SIGMA FACTOR SIGG"/>
    <property type="match status" value="1"/>
</dbReference>
<dbReference type="PROSITE" id="PS01063">
    <property type="entry name" value="SIGMA70_ECF"/>
    <property type="match status" value="1"/>
</dbReference>
<dbReference type="InterPro" id="IPR014305">
    <property type="entry name" value="RNA_pol_sigma-G_actinobac"/>
</dbReference>
<dbReference type="Gene3D" id="1.10.10.10">
    <property type="entry name" value="Winged helix-like DNA-binding domain superfamily/Winged helix DNA-binding domain"/>
    <property type="match status" value="1"/>
</dbReference>
<dbReference type="EMBL" id="BAAAWD010000006">
    <property type="protein sequence ID" value="GAA3001640.1"/>
    <property type="molecule type" value="Genomic_DNA"/>
</dbReference>
<dbReference type="InterPro" id="IPR039425">
    <property type="entry name" value="RNA_pol_sigma-70-like"/>
</dbReference>
<keyword evidence="3 7" id="KW-0805">Transcription regulation</keyword>
<proteinExistence type="inferred from homology"/>
<dbReference type="Pfam" id="PF12680">
    <property type="entry name" value="SnoaL_2"/>
    <property type="match status" value="1"/>
</dbReference>
<dbReference type="InterPro" id="IPR014284">
    <property type="entry name" value="RNA_pol_sigma-70_dom"/>
</dbReference>
<dbReference type="NCBIfam" id="TIGR02937">
    <property type="entry name" value="sigma70-ECF"/>
    <property type="match status" value="1"/>
</dbReference>
<evidence type="ECO:0000313" key="12">
    <source>
        <dbReference type="EMBL" id="GAA3001640.1"/>
    </source>
</evidence>
<reference evidence="12 13" key="1">
    <citation type="journal article" date="2019" name="Int. J. Syst. Evol. Microbiol.">
        <title>The Global Catalogue of Microorganisms (GCM) 10K type strain sequencing project: providing services to taxonomists for standard genome sequencing and annotation.</title>
        <authorList>
            <consortium name="The Broad Institute Genomics Platform"/>
            <consortium name="The Broad Institute Genome Sequencing Center for Infectious Disease"/>
            <person name="Wu L."/>
            <person name="Ma J."/>
        </authorList>
    </citation>
    <scope>NUCLEOTIDE SEQUENCE [LARGE SCALE GENOMIC DNA]</scope>
    <source>
        <strain evidence="12 13">JCM 3106</strain>
    </source>
</reference>
<evidence type="ECO:0000256" key="8">
    <source>
        <dbReference type="SAM" id="MobiDB-lite"/>
    </source>
</evidence>
<dbReference type="Gene3D" id="1.10.1740.10">
    <property type="match status" value="1"/>
</dbReference>
<dbReference type="Gene3D" id="3.10.450.50">
    <property type="match status" value="1"/>
</dbReference>
<evidence type="ECO:0000256" key="3">
    <source>
        <dbReference type="ARBA" id="ARBA00023015"/>
    </source>
</evidence>
<dbReference type="NCBIfam" id="NF006089">
    <property type="entry name" value="PRK08241.1"/>
    <property type="match status" value="1"/>
</dbReference>
<evidence type="ECO:0000256" key="5">
    <source>
        <dbReference type="ARBA" id="ARBA00023125"/>
    </source>
</evidence>
<feature type="domain" description="SnoaL-like" evidence="11">
    <location>
        <begin position="366"/>
        <end position="468"/>
    </location>
</feature>
<evidence type="ECO:0000313" key="13">
    <source>
        <dbReference type="Proteomes" id="UP001499930"/>
    </source>
</evidence>
<evidence type="ECO:0000259" key="10">
    <source>
        <dbReference type="Pfam" id="PF08281"/>
    </source>
</evidence>
<comment type="caution">
    <text evidence="12">The sequence shown here is derived from an EMBL/GenBank/DDBJ whole genome shotgun (WGS) entry which is preliminary data.</text>
</comment>
<dbReference type="InterPro" id="IPR036388">
    <property type="entry name" value="WH-like_DNA-bd_sf"/>
</dbReference>
<comment type="similarity">
    <text evidence="1 7">Belongs to the sigma-70 factor family. ECF subfamily.</text>
</comment>
<evidence type="ECO:0000256" key="2">
    <source>
        <dbReference type="ARBA" id="ARBA00011344"/>
    </source>
</evidence>
<feature type="region of interest" description="Disordered" evidence="8">
    <location>
        <begin position="108"/>
        <end position="156"/>
    </location>
</feature>
<evidence type="ECO:0000256" key="4">
    <source>
        <dbReference type="ARBA" id="ARBA00023082"/>
    </source>
</evidence>
<dbReference type="CDD" id="cd06171">
    <property type="entry name" value="Sigma70_r4"/>
    <property type="match status" value="1"/>
</dbReference>
<dbReference type="NCBIfam" id="TIGR02960">
    <property type="entry name" value="SigX5"/>
    <property type="match status" value="1"/>
</dbReference>
<dbReference type="SUPFAM" id="SSF54427">
    <property type="entry name" value="NTF2-like"/>
    <property type="match status" value="1"/>
</dbReference>
<dbReference type="InterPro" id="IPR037401">
    <property type="entry name" value="SnoaL-like"/>
</dbReference>
<dbReference type="Proteomes" id="UP001499930">
    <property type="component" value="Unassembled WGS sequence"/>
</dbReference>
<feature type="compositionally biased region" description="Basic and acidic residues" evidence="8">
    <location>
        <begin position="126"/>
        <end position="135"/>
    </location>
</feature>
<dbReference type="InterPro" id="IPR007627">
    <property type="entry name" value="RNA_pol_sigma70_r2"/>
</dbReference>
<dbReference type="Pfam" id="PF04542">
    <property type="entry name" value="Sigma70_r2"/>
    <property type="match status" value="1"/>
</dbReference>
<feature type="domain" description="RNA polymerase sigma factor 70 region 4 type 2" evidence="10">
    <location>
        <begin position="292"/>
        <end position="342"/>
    </location>
</feature>
<dbReference type="InterPro" id="IPR013324">
    <property type="entry name" value="RNA_pol_sigma_r3/r4-like"/>
</dbReference>
<protein>
    <recommendedName>
        <fullName evidence="7">RNA polymerase sigma factor</fullName>
    </recommendedName>
</protein>
<keyword evidence="13" id="KW-1185">Reference proteome</keyword>
<evidence type="ECO:0000256" key="1">
    <source>
        <dbReference type="ARBA" id="ARBA00010641"/>
    </source>
</evidence>
<dbReference type="PANTHER" id="PTHR43133">
    <property type="entry name" value="RNA POLYMERASE ECF-TYPE SIGMA FACTO"/>
    <property type="match status" value="1"/>
</dbReference>
<keyword evidence="4 7" id="KW-0731">Sigma factor</keyword>
<dbReference type="Pfam" id="PF08281">
    <property type="entry name" value="Sigma70_r4_2"/>
    <property type="match status" value="1"/>
</dbReference>
<evidence type="ECO:0000256" key="7">
    <source>
        <dbReference type="RuleBase" id="RU000716"/>
    </source>
</evidence>